<accession>A0ABT8C0T5</accession>
<name>A0ABT8C0T5_9VIBR</name>
<evidence type="ECO:0000313" key="1">
    <source>
        <dbReference type="EMBL" id="MDN3611965.1"/>
    </source>
</evidence>
<comment type="caution">
    <text evidence="1">The sequence shown here is derived from an EMBL/GenBank/DDBJ whole genome shotgun (WGS) entry which is preliminary data.</text>
</comment>
<keyword evidence="2" id="KW-1185">Reference proteome</keyword>
<dbReference type="RefSeq" id="WP_290313273.1">
    <property type="nucleotide sequence ID" value="NZ_JAUFQC010000027.1"/>
</dbReference>
<reference evidence="2" key="1">
    <citation type="journal article" date="2019" name="Int. J. Syst. Evol. Microbiol.">
        <title>The Global Catalogue of Microorganisms (GCM) 10K type strain sequencing project: providing services to taxonomists for standard genome sequencing and annotation.</title>
        <authorList>
            <consortium name="The Broad Institute Genomics Platform"/>
            <consortium name="The Broad Institute Genome Sequencing Center for Infectious Disease"/>
            <person name="Wu L."/>
            <person name="Ma J."/>
        </authorList>
    </citation>
    <scope>NUCLEOTIDE SEQUENCE [LARGE SCALE GENOMIC DNA]</scope>
    <source>
        <strain evidence="2">CECT 7398</strain>
    </source>
</reference>
<organism evidence="1 2">
    <name type="scientific">Vibrio ostreicida</name>
    <dbReference type="NCBI Taxonomy" id="526588"/>
    <lineage>
        <taxon>Bacteria</taxon>
        <taxon>Pseudomonadati</taxon>
        <taxon>Pseudomonadota</taxon>
        <taxon>Gammaproteobacteria</taxon>
        <taxon>Vibrionales</taxon>
        <taxon>Vibrionaceae</taxon>
        <taxon>Vibrio</taxon>
    </lineage>
</organism>
<protein>
    <submittedName>
        <fullName evidence="1">Uncharacterized protein</fullName>
    </submittedName>
</protein>
<proteinExistence type="predicted"/>
<dbReference type="Proteomes" id="UP001238540">
    <property type="component" value="Unassembled WGS sequence"/>
</dbReference>
<sequence>MTGSYLQSILFICGKIAYFRATVADPRQTCYGIGFSCIVTNTCFDVDLCVSATVSVKMRQTCIEFLRWVDYLKGDYER</sequence>
<dbReference type="EMBL" id="JAUFQC010000027">
    <property type="protein sequence ID" value="MDN3611965.1"/>
    <property type="molecule type" value="Genomic_DNA"/>
</dbReference>
<gene>
    <name evidence="1" type="ORF">QWZ16_20445</name>
</gene>
<evidence type="ECO:0000313" key="2">
    <source>
        <dbReference type="Proteomes" id="UP001238540"/>
    </source>
</evidence>